<dbReference type="EMBL" id="JANBVO010000001">
    <property type="protein sequence ID" value="KAJ9157708.1"/>
    <property type="molecule type" value="Genomic_DNA"/>
</dbReference>
<evidence type="ECO:0000313" key="7">
    <source>
        <dbReference type="EMBL" id="KAJ9157708.1"/>
    </source>
</evidence>
<evidence type="ECO:0000256" key="2">
    <source>
        <dbReference type="ARBA" id="ARBA00022630"/>
    </source>
</evidence>
<feature type="domain" description="Phenol hydroxylase-like C-terminal dimerisation" evidence="6">
    <location>
        <begin position="463"/>
        <end position="679"/>
    </location>
</feature>
<dbReference type="InterPro" id="IPR038220">
    <property type="entry name" value="PHOX_C_sf"/>
</dbReference>
<keyword evidence="4" id="KW-0560">Oxidoreductase</keyword>
<comment type="caution">
    <text evidence="7">The sequence shown here is derived from an EMBL/GenBank/DDBJ whole genome shotgun (WGS) entry which is preliminary data.</text>
</comment>
<evidence type="ECO:0000256" key="3">
    <source>
        <dbReference type="ARBA" id="ARBA00022827"/>
    </source>
</evidence>
<comment type="similarity">
    <text evidence="1">Belongs to the PheA/TfdB FAD monooxygenase family.</text>
</comment>
<dbReference type="Gene3D" id="3.30.9.10">
    <property type="entry name" value="D-Amino Acid Oxidase, subunit A, domain 2"/>
    <property type="match status" value="1"/>
</dbReference>
<proteinExistence type="inferred from homology"/>
<dbReference type="GO" id="GO:0016709">
    <property type="term" value="F:oxidoreductase activity, acting on paired donors, with incorporation or reduction of molecular oxygen, NAD(P)H as one donor, and incorporation of one atom of oxygen"/>
    <property type="evidence" value="ECO:0007669"/>
    <property type="project" value="UniProtKB-ARBA"/>
</dbReference>
<evidence type="ECO:0000256" key="4">
    <source>
        <dbReference type="ARBA" id="ARBA00023002"/>
    </source>
</evidence>
<name>A0AA38RVW7_9PEZI</name>
<dbReference type="Proteomes" id="UP001174694">
    <property type="component" value="Unassembled WGS sequence"/>
</dbReference>
<dbReference type="CDD" id="cd02979">
    <property type="entry name" value="PHOX_C"/>
    <property type="match status" value="1"/>
</dbReference>
<keyword evidence="8" id="KW-1185">Reference proteome</keyword>
<keyword evidence="2" id="KW-0285">Flavoprotein</keyword>
<dbReference type="InterPro" id="IPR050641">
    <property type="entry name" value="RIFMO-like"/>
</dbReference>
<dbReference type="Gene3D" id="3.40.30.20">
    <property type="match status" value="1"/>
</dbReference>
<dbReference type="InterPro" id="IPR012941">
    <property type="entry name" value="Phe_hydrox_C_dim_dom"/>
</dbReference>
<dbReference type="Gene3D" id="3.50.50.60">
    <property type="entry name" value="FAD/NAD(P)-binding domain"/>
    <property type="match status" value="1"/>
</dbReference>
<dbReference type="PANTHER" id="PTHR43004">
    <property type="entry name" value="TRK SYSTEM POTASSIUM UPTAKE PROTEIN"/>
    <property type="match status" value="1"/>
</dbReference>
<dbReference type="PRINTS" id="PR00420">
    <property type="entry name" value="RNGMNOXGNASE"/>
</dbReference>
<keyword evidence="3" id="KW-0274">FAD</keyword>
<dbReference type="InterPro" id="IPR002938">
    <property type="entry name" value="FAD-bd"/>
</dbReference>
<accession>A0AA38RVW7</accession>
<dbReference type="SUPFAM" id="SSF52833">
    <property type="entry name" value="Thioredoxin-like"/>
    <property type="match status" value="1"/>
</dbReference>
<evidence type="ECO:0000313" key="8">
    <source>
        <dbReference type="Proteomes" id="UP001174694"/>
    </source>
</evidence>
<organism evidence="7 8">
    <name type="scientific">Pleurostoma richardsiae</name>
    <dbReference type="NCBI Taxonomy" id="41990"/>
    <lineage>
        <taxon>Eukaryota</taxon>
        <taxon>Fungi</taxon>
        <taxon>Dikarya</taxon>
        <taxon>Ascomycota</taxon>
        <taxon>Pezizomycotina</taxon>
        <taxon>Sordariomycetes</taxon>
        <taxon>Sordariomycetidae</taxon>
        <taxon>Calosphaeriales</taxon>
        <taxon>Pleurostomataceae</taxon>
        <taxon>Pleurostoma</taxon>
    </lineage>
</organism>
<protein>
    <submittedName>
        <fullName evidence="7">Phenol 2-monooxygenase</fullName>
    </submittedName>
</protein>
<reference evidence="7" key="1">
    <citation type="submission" date="2022-07" db="EMBL/GenBank/DDBJ databases">
        <title>Fungi with potential for degradation of polypropylene.</title>
        <authorList>
            <person name="Gostincar C."/>
        </authorList>
    </citation>
    <scope>NUCLEOTIDE SEQUENCE</scope>
    <source>
        <strain evidence="7">EXF-13308</strain>
    </source>
</reference>
<sequence length="681" mass="76150">MGSTQAMEQVDHVDVLIVGAGPAGLMMATWMAQCGVKTRIVDKRGTKIFNGQADGLQCRTLEIFDSFGFAHRAWIESNHMLEICFWNPDETGQIRRSGRIPDTIPGISRFQQVVLHQGRIERFFLDAIESVSPIRVERGVLPTSIDLDESLTEDSQAYPITIKLRHLSEEEATPTQVATSANGAVAQDGLFRSNLAPDDTADLLKKAELNAKANTTEVVKAKYVLGADGAHSWVRKQLGFSLEGETTDYIWGVLDIVPITDFPDIRMRCAIHSASSGSIMVIPRENKLVRLYIQMTTTENIGEASSRVDRCQITPELILKSAQKIMAPYTLTYRKLDWWTAYQIGQRVGDHFSAEERIFLAGDAVHTHSPKAGQGMNVSMQDAYNLGWKVASVVKGISNRSILKTYEQERSKIAHDLIKFDHKFSRLFSGRPAKDVMDEEGISLTEFKEAFEKGNMFASGTAVDYEASIIVAKPPEDPDEQNGMVTKSSCKTTPAVQSKQHLAANVKIGMRIPSVKVISQADARPWHFQELLRSNGTWRVVLFAGDIAIPERRREMFSLSECLAGSKSFLCRFTPPKAKYDSVIEVLTVHAGSRTDYTIFDFPEVLRPYDELDGWDYHKIFADNDSYHEGNGHLYENFGIDPRTGCVVVLRPDQYVSYVGPVDDYKSLDAFFASFMVEQIS</sequence>
<dbReference type="Pfam" id="PF07976">
    <property type="entry name" value="Phe_hydrox_dim"/>
    <property type="match status" value="1"/>
</dbReference>
<dbReference type="SUPFAM" id="SSF51905">
    <property type="entry name" value="FAD/NAD(P)-binding domain"/>
    <property type="match status" value="1"/>
</dbReference>
<gene>
    <name evidence="7" type="ORF">NKR23_g229</name>
</gene>
<dbReference type="GO" id="GO:0071949">
    <property type="term" value="F:FAD binding"/>
    <property type="evidence" value="ECO:0007669"/>
    <property type="project" value="InterPro"/>
</dbReference>
<dbReference type="InterPro" id="IPR036188">
    <property type="entry name" value="FAD/NAD-bd_sf"/>
</dbReference>
<dbReference type="InterPro" id="IPR036249">
    <property type="entry name" value="Thioredoxin-like_sf"/>
</dbReference>
<dbReference type="PANTHER" id="PTHR43004:SF20">
    <property type="entry name" value="2-MONOOXYGENASE, PUTATIVE (AFU_ORTHOLOGUE AFUA_1G13660)-RELATED"/>
    <property type="match status" value="1"/>
</dbReference>
<dbReference type="Pfam" id="PF01494">
    <property type="entry name" value="FAD_binding_3"/>
    <property type="match status" value="1"/>
</dbReference>
<evidence type="ECO:0000259" key="5">
    <source>
        <dbReference type="Pfam" id="PF01494"/>
    </source>
</evidence>
<feature type="domain" description="FAD-binding" evidence="5">
    <location>
        <begin position="13"/>
        <end position="420"/>
    </location>
</feature>
<evidence type="ECO:0000256" key="1">
    <source>
        <dbReference type="ARBA" id="ARBA00007801"/>
    </source>
</evidence>
<dbReference type="SUPFAM" id="SSF54373">
    <property type="entry name" value="FAD-linked reductases, C-terminal domain"/>
    <property type="match status" value="1"/>
</dbReference>
<dbReference type="AlphaFoldDB" id="A0AA38RVW7"/>
<evidence type="ECO:0000259" key="6">
    <source>
        <dbReference type="Pfam" id="PF07976"/>
    </source>
</evidence>